<dbReference type="Proteomes" id="UP000031972">
    <property type="component" value="Unassembled WGS sequence"/>
</dbReference>
<gene>
    <name evidence="1" type="ORF">KR50_20850</name>
</gene>
<dbReference type="RefSeq" id="WP_041057835.1">
    <property type="nucleotide sequence ID" value="NZ_JXRR01000014.1"/>
</dbReference>
<organism evidence="1 2">
    <name type="scientific">Jeotgalibacillus campisalis</name>
    <dbReference type="NCBI Taxonomy" id="220754"/>
    <lineage>
        <taxon>Bacteria</taxon>
        <taxon>Bacillati</taxon>
        <taxon>Bacillota</taxon>
        <taxon>Bacilli</taxon>
        <taxon>Bacillales</taxon>
        <taxon>Caryophanaceae</taxon>
        <taxon>Jeotgalibacillus</taxon>
    </lineage>
</organism>
<dbReference type="EMBL" id="JXRR01000014">
    <property type="protein sequence ID" value="KIL47918.1"/>
    <property type="molecule type" value="Genomic_DNA"/>
</dbReference>
<dbReference type="PATRIC" id="fig|220754.4.peg.2103"/>
<dbReference type="InterPro" id="IPR045447">
    <property type="entry name" value="DUF6501"/>
</dbReference>
<accession>A0A0C2VVB4</accession>
<protein>
    <submittedName>
        <fullName evidence="1">Uncharacterized protein</fullName>
    </submittedName>
</protein>
<sequence length="67" mass="7666">MIHKDWNTTTPQAKVECVSDQAAKYVVNNVLTVGKTYNVQNETDEFIFIIDNSGKVGGFYKDYFKKI</sequence>
<name>A0A0C2VVB4_9BACL</name>
<evidence type="ECO:0000313" key="1">
    <source>
        <dbReference type="EMBL" id="KIL47918.1"/>
    </source>
</evidence>
<keyword evidence="2" id="KW-1185">Reference proteome</keyword>
<dbReference type="AlphaFoldDB" id="A0A0C2VVB4"/>
<proteinExistence type="predicted"/>
<dbReference type="OrthoDB" id="2428356at2"/>
<comment type="caution">
    <text evidence="1">The sequence shown here is derived from an EMBL/GenBank/DDBJ whole genome shotgun (WGS) entry which is preliminary data.</text>
</comment>
<dbReference type="Pfam" id="PF20111">
    <property type="entry name" value="DUF6501"/>
    <property type="match status" value="1"/>
</dbReference>
<evidence type="ECO:0000313" key="2">
    <source>
        <dbReference type="Proteomes" id="UP000031972"/>
    </source>
</evidence>
<reference evidence="1 2" key="1">
    <citation type="submission" date="2015-01" db="EMBL/GenBank/DDBJ databases">
        <title>Jeotgalibacillus campisalis genome sequencing.</title>
        <authorList>
            <person name="Goh K.M."/>
            <person name="Chan K.-G."/>
            <person name="Yaakop A.S."/>
            <person name="Ee R."/>
            <person name="Gan H.M."/>
            <person name="Chan C.S."/>
        </authorList>
    </citation>
    <scope>NUCLEOTIDE SEQUENCE [LARGE SCALE GENOMIC DNA]</scope>
    <source>
        <strain evidence="1 2">SF-57</strain>
    </source>
</reference>